<sequence>MALHPIAGECAVNYLQLLYYNIVPITMINKRFLPWFALAIILVAVVGITAYSSLKQQAARDLLASSQSIFTVGIGTILILLVVIGLMRVVIVESRNRAKAEQELNEKYDELNRINDITSATNWQLDGIRQIKNSLMGNDTLEELVKSTLDALAAYLGLPCAVCYTLDTEHHTLVCAGTVGVPMANVHKVKLGEGLVGAAANRRQLSVVDNVPAGYWQMASGSGAALPDTLIFLPLWKKDELIGLIEFGGFGGEVKRVTTLLQDMAVNIALGISAARLQDITESQRNVLEAQQEELRQSNEELGLQAEELMASEEDLKIKEEELTRINQVLEEKTESLEVAGVEMQRKNDDLERSGKYKSEFLANMSHELRTPLNSVLILTALMQENKDKNLTDRQLDNLRIVYQSGADLLNLINDVLDLSKIEAGKVEFNILEVGIETMAADMKQAFTAVAAKKHINFVINNSTPAQFSIQTDKQRLGQVVKNLLSNAFKFTPDKGRVELSFSATENALQISVSDTGVGIPQEKQQLIFEAFQQADGATTRRYGGTGLGLSISKELVARLGGRIGVASTPGSGSTFTVTLPLVQPDGATGTIEPEEGIHEQTQLKDDREALLPSQRSLLIIEDDVNFARTVSDYAADRGFKTIIALTGDEGLFYARKYLPSAIIIDLNLPVISGQHILRTLKADSELQHIPVHVISALDGLDLPARHIEAFVQKPVSAQELAFTFSGIETYIRQHYKKVLLFSADGSALQPFMKTLSQTKFAGTIYDVTADIQQALKQLAAADVDCLIVDINADQQLALAQLQQLRAAAKQTHIIACFGQQLSAADTKQFQPYADALISPSAQAGKRLLDEVELFLNHMADNKKVQVPGKFVGESDSVLMGKTILLADDDMRNIYALSALLEEYGMHVLTAEHGREALELLDKHREVSLVLMDVMMPEMDGYEAMQAIRAIPALEELPVIALTAKAMLGDREKCLAAGASDYITKPVNNQQLLSLLRVWLSAK</sequence>
<name>A0A1S9PKH3_9SPHI</name>
<protein>
    <recommendedName>
        <fullName evidence="3">histidine kinase</fullName>
        <ecNumber evidence="3">2.7.13.3</ecNumber>
    </recommendedName>
</protein>
<feature type="coiled-coil region" evidence="13">
    <location>
        <begin position="281"/>
        <end position="336"/>
    </location>
</feature>
<dbReference type="InterPro" id="IPR001789">
    <property type="entry name" value="Sig_transdc_resp-reg_receiver"/>
</dbReference>
<dbReference type="OrthoDB" id="9811889at2"/>
<feature type="domain" description="Response regulatory" evidence="16">
    <location>
        <begin position="883"/>
        <end position="1000"/>
    </location>
</feature>
<dbReference type="InterPro" id="IPR036890">
    <property type="entry name" value="HATPase_C_sf"/>
</dbReference>
<dbReference type="InterPro" id="IPR003594">
    <property type="entry name" value="HATPase_dom"/>
</dbReference>
<keyword evidence="7" id="KW-0547">Nucleotide-binding</keyword>
<feature type="transmembrane region" description="Helical" evidence="14">
    <location>
        <begin position="32"/>
        <end position="54"/>
    </location>
</feature>
<dbReference type="SUPFAM" id="SSF55874">
    <property type="entry name" value="ATPase domain of HSP90 chaperone/DNA topoisomerase II/histidine kinase"/>
    <property type="match status" value="1"/>
</dbReference>
<dbReference type="AlphaFoldDB" id="A0A1S9PKH3"/>
<evidence type="ECO:0000256" key="14">
    <source>
        <dbReference type="SAM" id="Phobius"/>
    </source>
</evidence>
<dbReference type="Gene3D" id="3.40.50.2300">
    <property type="match status" value="3"/>
</dbReference>
<dbReference type="Pfam" id="PF13185">
    <property type="entry name" value="GAF_2"/>
    <property type="match status" value="1"/>
</dbReference>
<dbReference type="PRINTS" id="PR00344">
    <property type="entry name" value="BCTRLSENSOR"/>
</dbReference>
<dbReference type="CDD" id="cd00082">
    <property type="entry name" value="HisKA"/>
    <property type="match status" value="1"/>
</dbReference>
<dbReference type="InterPro" id="IPR036097">
    <property type="entry name" value="HisK_dim/P_sf"/>
</dbReference>
<dbReference type="Pfam" id="PF00512">
    <property type="entry name" value="HisKA"/>
    <property type="match status" value="1"/>
</dbReference>
<evidence type="ECO:0000259" key="15">
    <source>
        <dbReference type="PROSITE" id="PS50109"/>
    </source>
</evidence>
<keyword evidence="13" id="KW-0175">Coiled coil</keyword>
<evidence type="ECO:0000256" key="4">
    <source>
        <dbReference type="ARBA" id="ARBA00022475"/>
    </source>
</evidence>
<evidence type="ECO:0000259" key="16">
    <source>
        <dbReference type="PROSITE" id="PS50110"/>
    </source>
</evidence>
<dbReference type="GO" id="GO:0005886">
    <property type="term" value="C:plasma membrane"/>
    <property type="evidence" value="ECO:0007669"/>
    <property type="project" value="UniProtKB-SubCell"/>
</dbReference>
<dbReference type="RefSeq" id="WP_078346705.1">
    <property type="nucleotide sequence ID" value="NZ_MBTF01000002.1"/>
</dbReference>
<evidence type="ECO:0000256" key="5">
    <source>
        <dbReference type="ARBA" id="ARBA00022553"/>
    </source>
</evidence>
<evidence type="ECO:0000256" key="6">
    <source>
        <dbReference type="ARBA" id="ARBA00022679"/>
    </source>
</evidence>
<keyword evidence="14" id="KW-0812">Transmembrane</keyword>
<dbReference type="CDD" id="cd16922">
    <property type="entry name" value="HATPase_EvgS-ArcB-TorS-like"/>
    <property type="match status" value="1"/>
</dbReference>
<dbReference type="FunFam" id="3.30.565.10:FF:000023">
    <property type="entry name" value="PAS domain-containing sensor histidine kinase"/>
    <property type="match status" value="1"/>
</dbReference>
<keyword evidence="8" id="KW-0418">Kinase</keyword>
<dbReference type="GO" id="GO:0000155">
    <property type="term" value="F:phosphorelay sensor kinase activity"/>
    <property type="evidence" value="ECO:0007669"/>
    <property type="project" value="InterPro"/>
</dbReference>
<keyword evidence="14" id="KW-1133">Transmembrane helix</keyword>
<evidence type="ECO:0000256" key="11">
    <source>
        <dbReference type="ARBA" id="ARBA00023136"/>
    </source>
</evidence>
<dbReference type="CDD" id="cd17546">
    <property type="entry name" value="REC_hyHK_CKI1_RcsC-like"/>
    <property type="match status" value="1"/>
</dbReference>
<dbReference type="SMART" id="SM00387">
    <property type="entry name" value="HATPase_c"/>
    <property type="match status" value="1"/>
</dbReference>
<evidence type="ECO:0000256" key="8">
    <source>
        <dbReference type="ARBA" id="ARBA00022777"/>
    </source>
</evidence>
<dbReference type="Pfam" id="PF00072">
    <property type="entry name" value="Response_reg"/>
    <property type="match status" value="2"/>
</dbReference>
<dbReference type="PANTHER" id="PTHR45339:SF1">
    <property type="entry name" value="HYBRID SIGNAL TRANSDUCTION HISTIDINE KINASE J"/>
    <property type="match status" value="1"/>
</dbReference>
<feature type="transmembrane region" description="Helical" evidence="14">
    <location>
        <begin position="69"/>
        <end position="91"/>
    </location>
</feature>
<dbReference type="Pfam" id="PF02518">
    <property type="entry name" value="HATPase_c"/>
    <property type="match status" value="1"/>
</dbReference>
<dbReference type="EC" id="2.7.13.3" evidence="3"/>
<comment type="catalytic activity">
    <reaction evidence="1">
        <text>ATP + protein L-histidine = ADP + protein N-phospho-L-histidine.</text>
        <dbReference type="EC" id="2.7.13.3"/>
    </reaction>
</comment>
<feature type="modified residue" description="4-aspartylphosphate" evidence="12">
    <location>
        <position position="666"/>
    </location>
</feature>
<feature type="domain" description="Response regulatory" evidence="16">
    <location>
        <begin position="617"/>
        <end position="729"/>
    </location>
</feature>
<evidence type="ECO:0000256" key="7">
    <source>
        <dbReference type="ARBA" id="ARBA00022741"/>
    </source>
</evidence>
<keyword evidence="18" id="KW-1185">Reference proteome</keyword>
<dbReference type="PANTHER" id="PTHR45339">
    <property type="entry name" value="HYBRID SIGNAL TRANSDUCTION HISTIDINE KINASE J"/>
    <property type="match status" value="1"/>
</dbReference>
<evidence type="ECO:0000256" key="10">
    <source>
        <dbReference type="ARBA" id="ARBA00023012"/>
    </source>
</evidence>
<evidence type="ECO:0000256" key="13">
    <source>
        <dbReference type="SAM" id="Coils"/>
    </source>
</evidence>
<dbReference type="EMBL" id="MBTF01000002">
    <property type="protein sequence ID" value="OOQ61419.1"/>
    <property type="molecule type" value="Genomic_DNA"/>
</dbReference>
<dbReference type="SUPFAM" id="SSF52172">
    <property type="entry name" value="CheY-like"/>
    <property type="match status" value="2"/>
</dbReference>
<dbReference type="STRING" id="1792845.BC343_20850"/>
<dbReference type="Gene3D" id="3.30.565.10">
    <property type="entry name" value="Histidine kinase-like ATPase, C-terminal domain"/>
    <property type="match status" value="1"/>
</dbReference>
<keyword evidence="4" id="KW-1003">Cell membrane</keyword>
<organism evidence="17 18">
    <name type="scientific">Mucilaginibacter pedocola</name>
    <dbReference type="NCBI Taxonomy" id="1792845"/>
    <lineage>
        <taxon>Bacteria</taxon>
        <taxon>Pseudomonadati</taxon>
        <taxon>Bacteroidota</taxon>
        <taxon>Sphingobacteriia</taxon>
        <taxon>Sphingobacteriales</taxon>
        <taxon>Sphingobacteriaceae</taxon>
        <taxon>Mucilaginibacter</taxon>
    </lineage>
</organism>
<dbReference type="Proteomes" id="UP000189739">
    <property type="component" value="Unassembled WGS sequence"/>
</dbReference>
<keyword evidence="11 14" id="KW-0472">Membrane</keyword>
<evidence type="ECO:0000313" key="18">
    <source>
        <dbReference type="Proteomes" id="UP000189739"/>
    </source>
</evidence>
<gene>
    <name evidence="17" type="ORF">BC343_20850</name>
</gene>
<dbReference type="Gene3D" id="3.30.450.40">
    <property type="match status" value="1"/>
</dbReference>
<evidence type="ECO:0000256" key="9">
    <source>
        <dbReference type="ARBA" id="ARBA00022840"/>
    </source>
</evidence>
<accession>A0A1S9PKH3</accession>
<dbReference type="SMART" id="SM00388">
    <property type="entry name" value="HisKA"/>
    <property type="match status" value="1"/>
</dbReference>
<comment type="caution">
    <text evidence="17">The sequence shown here is derived from an EMBL/GenBank/DDBJ whole genome shotgun (WGS) entry which is preliminary data.</text>
</comment>
<dbReference type="PROSITE" id="PS50109">
    <property type="entry name" value="HIS_KIN"/>
    <property type="match status" value="1"/>
</dbReference>
<evidence type="ECO:0000256" key="12">
    <source>
        <dbReference type="PROSITE-ProRule" id="PRU00169"/>
    </source>
</evidence>
<keyword evidence="5 12" id="KW-0597">Phosphoprotein</keyword>
<dbReference type="InterPro" id="IPR003661">
    <property type="entry name" value="HisK_dim/P_dom"/>
</dbReference>
<evidence type="ECO:0000256" key="1">
    <source>
        <dbReference type="ARBA" id="ARBA00000085"/>
    </source>
</evidence>
<comment type="subcellular location">
    <subcellularLocation>
        <location evidence="2">Cell membrane</location>
    </subcellularLocation>
</comment>
<dbReference type="InterPro" id="IPR011006">
    <property type="entry name" value="CheY-like_superfamily"/>
</dbReference>
<feature type="modified residue" description="4-aspartylphosphate" evidence="12">
    <location>
        <position position="933"/>
    </location>
</feature>
<dbReference type="InterPro" id="IPR029016">
    <property type="entry name" value="GAF-like_dom_sf"/>
</dbReference>
<dbReference type="Gene3D" id="1.10.287.130">
    <property type="match status" value="1"/>
</dbReference>
<evidence type="ECO:0000256" key="3">
    <source>
        <dbReference type="ARBA" id="ARBA00012438"/>
    </source>
</evidence>
<keyword evidence="10" id="KW-0902">Two-component regulatory system</keyword>
<dbReference type="InterPro" id="IPR003018">
    <property type="entry name" value="GAF"/>
</dbReference>
<dbReference type="GO" id="GO:0005524">
    <property type="term" value="F:ATP binding"/>
    <property type="evidence" value="ECO:0007669"/>
    <property type="project" value="UniProtKB-KW"/>
</dbReference>
<dbReference type="InterPro" id="IPR005467">
    <property type="entry name" value="His_kinase_dom"/>
</dbReference>
<evidence type="ECO:0000256" key="2">
    <source>
        <dbReference type="ARBA" id="ARBA00004236"/>
    </source>
</evidence>
<reference evidence="17 18" key="1">
    <citation type="submission" date="2016-07" db="EMBL/GenBank/DDBJ databases">
        <title>Genomic analysis of zinc-resistant bacterium Mucilaginibacter pedocola TBZ30.</title>
        <authorList>
            <person name="Huang J."/>
            <person name="Tang J."/>
        </authorList>
    </citation>
    <scope>NUCLEOTIDE SEQUENCE [LARGE SCALE GENOMIC DNA]</scope>
    <source>
        <strain evidence="17 18">TBZ30</strain>
    </source>
</reference>
<keyword evidence="9" id="KW-0067">ATP-binding</keyword>
<dbReference type="InterPro" id="IPR004358">
    <property type="entry name" value="Sig_transdc_His_kin-like_C"/>
</dbReference>
<dbReference type="SUPFAM" id="SSF55781">
    <property type="entry name" value="GAF domain-like"/>
    <property type="match status" value="1"/>
</dbReference>
<dbReference type="SUPFAM" id="SSF47384">
    <property type="entry name" value="Homodimeric domain of signal transducing histidine kinase"/>
    <property type="match status" value="1"/>
</dbReference>
<dbReference type="SMART" id="SM00448">
    <property type="entry name" value="REC"/>
    <property type="match status" value="2"/>
</dbReference>
<proteinExistence type="predicted"/>
<evidence type="ECO:0000313" key="17">
    <source>
        <dbReference type="EMBL" id="OOQ61419.1"/>
    </source>
</evidence>
<dbReference type="PROSITE" id="PS50110">
    <property type="entry name" value="RESPONSE_REGULATORY"/>
    <property type="match status" value="2"/>
</dbReference>
<feature type="domain" description="Histidine kinase" evidence="15">
    <location>
        <begin position="364"/>
        <end position="584"/>
    </location>
</feature>
<keyword evidence="6" id="KW-0808">Transferase</keyword>